<dbReference type="PANTHER" id="PTHR30441:SF4">
    <property type="entry name" value="PROTEIN ASMA"/>
    <property type="match status" value="1"/>
</dbReference>
<dbReference type="EMBL" id="QYUN01000002">
    <property type="protein sequence ID" value="RJG04736.1"/>
    <property type="molecule type" value="Genomic_DNA"/>
</dbReference>
<name>A0A418WWW5_9BURK</name>
<dbReference type="GO" id="GO:0005886">
    <property type="term" value="C:plasma membrane"/>
    <property type="evidence" value="ECO:0007669"/>
    <property type="project" value="TreeGrafter"/>
</dbReference>
<dbReference type="AlphaFoldDB" id="A0A418WWW5"/>
<comment type="caution">
    <text evidence="2">The sequence shown here is derived from an EMBL/GenBank/DDBJ whole genome shotgun (WGS) entry which is preliminary data.</text>
</comment>
<dbReference type="PANTHER" id="PTHR30441">
    <property type="entry name" value="DUF748 DOMAIN-CONTAINING PROTEIN"/>
    <property type="match status" value="1"/>
</dbReference>
<dbReference type="InterPro" id="IPR007844">
    <property type="entry name" value="AsmA"/>
</dbReference>
<protein>
    <submittedName>
        <fullName evidence="2">AsmA family protein</fullName>
    </submittedName>
</protein>
<dbReference type="InterPro" id="IPR052894">
    <property type="entry name" value="AsmA-related"/>
</dbReference>
<proteinExistence type="predicted"/>
<accession>A0A418WWW5</accession>
<keyword evidence="3" id="KW-1185">Reference proteome</keyword>
<reference evidence="2 3" key="1">
    <citation type="submission" date="2018-09" db="EMBL/GenBank/DDBJ databases">
        <authorList>
            <person name="Zhu H."/>
        </authorList>
    </citation>
    <scope>NUCLEOTIDE SEQUENCE [LARGE SCALE GENOMIC DNA]</scope>
    <source>
        <strain evidence="2 3">K2R10-39</strain>
    </source>
</reference>
<sequence length="783" mass="82212">MMPKVVKYVAIGVAALIALLVIGAGIIAATFDPNDYKPQLIKLVQEKKQRTLTIPGDITLSFFPRIGADLGKVSISERNNSSEFAAVESAKLSLALIPLLKKEYVVDRVRVDGLRANIRKFKDGTTNFDDLLAKDGKDEPGEALKFDIDSIEVNNAYLVYDDQQQSRRIELAKVNLETGKIANGVPSKLHLNALVRANNPEVNASVAVKSGFTMDLEQKHYVLKGLDTEIKGNLLGFTDTRIKLAGDADMKPDSKQFALDSIKLAAAGKRAAQLLDARLDIPKLVMTDAQVTGGKISGDAKLVEGARTVTATFAAPSFEGSPQAFKVASMVLDAVIKDARLDAKAKLSGTLTGDIGKMLFTSPQLALTLAGRQGDTALNGTLTTPLSADMDKKIIDLSNIAASFTLPNPAGGTLALKAGGNASANLGKETVTANLKGSLDESAFDAKLGLAKFSPAAYTFDIGIDRIDLDRYKGKPAAGTPAAKLAGPEKPMDLSALKDLNASGSVRVGMLKAANVRAANVRATLHAGGGKLDVNPLAANLYGGSVGGQLSATTASPTRFAARANMSGVNIGPMLKDALQKDSIIEGRGNVMLDVATSGGLVAQIKKGLNGTARLELHDGAVKGINIAQAIRSAKAKIGTIRGDAPAQSGTGSAEERTDFSEMTGSFRIANGVAHNEDLNLKSPLVRVGGAGDINIGEDRLDYLVKATVVSTLKGQGGPELQALKGVTIPVKLAGPYTAIDWHIDFAGMAGELAKQKLDEKKGELKEKAQKQLGDKFKGLFGK</sequence>
<organism evidence="2 3">
    <name type="scientific">Noviherbaspirillum cavernae</name>
    <dbReference type="NCBI Taxonomy" id="2320862"/>
    <lineage>
        <taxon>Bacteria</taxon>
        <taxon>Pseudomonadati</taxon>
        <taxon>Pseudomonadota</taxon>
        <taxon>Betaproteobacteria</taxon>
        <taxon>Burkholderiales</taxon>
        <taxon>Oxalobacteraceae</taxon>
        <taxon>Noviherbaspirillum</taxon>
    </lineage>
</organism>
<dbReference type="Proteomes" id="UP000285190">
    <property type="component" value="Unassembled WGS sequence"/>
</dbReference>
<feature type="domain" description="AsmA" evidence="1">
    <location>
        <begin position="2"/>
        <end position="274"/>
    </location>
</feature>
<evidence type="ECO:0000259" key="1">
    <source>
        <dbReference type="Pfam" id="PF05170"/>
    </source>
</evidence>
<gene>
    <name evidence="2" type="ORF">D3870_00720</name>
</gene>
<evidence type="ECO:0000313" key="3">
    <source>
        <dbReference type="Proteomes" id="UP000285190"/>
    </source>
</evidence>
<feature type="domain" description="AsmA" evidence="1">
    <location>
        <begin position="487"/>
        <end position="678"/>
    </location>
</feature>
<dbReference type="Pfam" id="PF05170">
    <property type="entry name" value="AsmA"/>
    <property type="match status" value="2"/>
</dbReference>
<dbReference type="GO" id="GO:0090313">
    <property type="term" value="P:regulation of protein targeting to membrane"/>
    <property type="evidence" value="ECO:0007669"/>
    <property type="project" value="TreeGrafter"/>
</dbReference>
<evidence type="ECO:0000313" key="2">
    <source>
        <dbReference type="EMBL" id="RJG04736.1"/>
    </source>
</evidence>